<organism evidence="2 3">
    <name type="scientific">candidate division WWE3 bacterium CG_4_10_14_0_2_um_filter_41_14</name>
    <dbReference type="NCBI Taxonomy" id="1975072"/>
    <lineage>
        <taxon>Bacteria</taxon>
        <taxon>Katanobacteria</taxon>
    </lineage>
</organism>
<feature type="transmembrane region" description="Helical" evidence="1">
    <location>
        <begin position="132"/>
        <end position="151"/>
    </location>
</feature>
<evidence type="ECO:0000313" key="2">
    <source>
        <dbReference type="EMBL" id="PIZ47987.1"/>
    </source>
</evidence>
<feature type="transmembrane region" description="Helical" evidence="1">
    <location>
        <begin position="54"/>
        <end position="72"/>
    </location>
</feature>
<proteinExistence type="predicted"/>
<evidence type="ECO:0000313" key="3">
    <source>
        <dbReference type="Proteomes" id="UP000228920"/>
    </source>
</evidence>
<comment type="caution">
    <text evidence="2">The sequence shown here is derived from an EMBL/GenBank/DDBJ whole genome shotgun (WGS) entry which is preliminary data.</text>
</comment>
<dbReference type="AlphaFoldDB" id="A0A2M7TLL0"/>
<gene>
    <name evidence="2" type="ORF">COY32_00840</name>
</gene>
<evidence type="ECO:0000256" key="1">
    <source>
        <dbReference type="SAM" id="Phobius"/>
    </source>
</evidence>
<keyword evidence="1" id="KW-1133">Transmembrane helix</keyword>
<keyword evidence="1" id="KW-0472">Membrane</keyword>
<protein>
    <submittedName>
        <fullName evidence="2">Uncharacterized protein</fullName>
    </submittedName>
</protein>
<reference evidence="3" key="1">
    <citation type="submission" date="2017-09" db="EMBL/GenBank/DDBJ databases">
        <title>Depth-based differentiation of microbial function through sediment-hosted aquifers and enrichment of novel symbionts in the deep terrestrial subsurface.</title>
        <authorList>
            <person name="Probst A.J."/>
            <person name="Ladd B."/>
            <person name="Jarett J.K."/>
            <person name="Geller-Mcgrath D.E."/>
            <person name="Sieber C.M.K."/>
            <person name="Emerson J.B."/>
            <person name="Anantharaman K."/>
            <person name="Thomas B.C."/>
            <person name="Malmstrom R."/>
            <person name="Stieglmeier M."/>
            <person name="Klingl A."/>
            <person name="Woyke T."/>
            <person name="Ryan C.M."/>
            <person name="Banfield J.F."/>
        </authorList>
    </citation>
    <scope>NUCLEOTIDE SEQUENCE [LARGE SCALE GENOMIC DNA]</scope>
</reference>
<feature type="transmembrane region" description="Helical" evidence="1">
    <location>
        <begin position="93"/>
        <end position="126"/>
    </location>
</feature>
<accession>A0A2M7TLL0</accession>
<feature type="transmembrane region" description="Helical" evidence="1">
    <location>
        <begin position="12"/>
        <end position="34"/>
    </location>
</feature>
<dbReference type="EMBL" id="PFNL01000020">
    <property type="protein sequence ID" value="PIZ47987.1"/>
    <property type="molecule type" value="Genomic_DNA"/>
</dbReference>
<keyword evidence="1" id="KW-0812">Transmembrane</keyword>
<name>A0A2M7TLL0_UNCKA</name>
<dbReference type="Proteomes" id="UP000228920">
    <property type="component" value="Unassembled WGS sequence"/>
</dbReference>
<sequence length="172" mass="19147">MNHEFTGKNPTFPIFLKGFVVGILGLSAFYYLLLYAVTGDPRHPFTQFTLFQPWMSFLIIGFGIQMGLYWLMRKGVRFKLVQKKDSQMAAGTSTAVSGMAMVACCAHHAVDLLPILGLSAAALFLSEYQEQLLIFGVVTNLIGISMMLWFITGKASPSELFSYISSKRKEVL</sequence>